<name>A0ABQ4B8T0_9ACTN</name>
<dbReference type="SUPFAM" id="SSF52540">
    <property type="entry name" value="P-loop containing nucleoside triphosphate hydrolases"/>
    <property type="match status" value="1"/>
</dbReference>
<gene>
    <name evidence="1" type="ORF">Apa02nite_032120</name>
</gene>
<organism evidence="1 2">
    <name type="scientific">Actinoplanes palleronii</name>
    <dbReference type="NCBI Taxonomy" id="113570"/>
    <lineage>
        <taxon>Bacteria</taxon>
        <taxon>Bacillati</taxon>
        <taxon>Actinomycetota</taxon>
        <taxon>Actinomycetes</taxon>
        <taxon>Micromonosporales</taxon>
        <taxon>Micromonosporaceae</taxon>
        <taxon>Actinoplanes</taxon>
    </lineage>
</organism>
<keyword evidence="2" id="KW-1185">Reference proteome</keyword>
<evidence type="ECO:0000313" key="1">
    <source>
        <dbReference type="EMBL" id="GIE67104.1"/>
    </source>
</evidence>
<dbReference type="Gene3D" id="3.40.50.300">
    <property type="entry name" value="P-loop containing nucleotide triphosphate hydrolases"/>
    <property type="match status" value="1"/>
</dbReference>
<evidence type="ECO:0000313" key="2">
    <source>
        <dbReference type="Proteomes" id="UP000624709"/>
    </source>
</evidence>
<comment type="caution">
    <text evidence="1">The sequence shown here is derived from an EMBL/GenBank/DDBJ whole genome shotgun (WGS) entry which is preliminary data.</text>
</comment>
<protein>
    <recommendedName>
        <fullName evidence="3">Shikimate kinase</fullName>
    </recommendedName>
</protein>
<dbReference type="EMBL" id="BOMS01000044">
    <property type="protein sequence ID" value="GIE67104.1"/>
    <property type="molecule type" value="Genomic_DNA"/>
</dbReference>
<accession>A0ABQ4B8T0</accession>
<dbReference type="InterPro" id="IPR027417">
    <property type="entry name" value="P-loop_NTPase"/>
</dbReference>
<dbReference type="RefSeq" id="WP_203825638.1">
    <property type="nucleotide sequence ID" value="NZ_BAAATY010000037.1"/>
</dbReference>
<reference evidence="1 2" key="1">
    <citation type="submission" date="2021-01" db="EMBL/GenBank/DDBJ databases">
        <title>Whole genome shotgun sequence of Actinoplanes palleronii NBRC 14916.</title>
        <authorList>
            <person name="Komaki H."/>
            <person name="Tamura T."/>
        </authorList>
    </citation>
    <scope>NUCLEOTIDE SEQUENCE [LARGE SCALE GENOMIC DNA]</scope>
    <source>
        <strain evidence="1 2">NBRC 14916</strain>
    </source>
</reference>
<dbReference type="Proteomes" id="UP000624709">
    <property type="component" value="Unassembled WGS sequence"/>
</dbReference>
<proteinExistence type="predicted"/>
<evidence type="ECO:0008006" key="3">
    <source>
        <dbReference type="Google" id="ProtNLM"/>
    </source>
</evidence>
<sequence length="176" mass="18911">MWINGVSGSGKSALAAVLAGRGLTAIDADEDPALAGWVDEDGRPVAESQTDAGWLRRHRWVWHPERLDELIGAPGSADAGTVYVCGNAANDAELWDRFARVVLLVVDEPTMLARLDDPARDNDFGRSPDERALCVEWLPSFQRERLALGAILIDATQPLEQVADAVITAGTTTPAP</sequence>